<dbReference type="EMBL" id="RXIC02000023">
    <property type="protein sequence ID" value="KAB1212440.1"/>
    <property type="molecule type" value="Genomic_DNA"/>
</dbReference>
<evidence type="ECO:0000313" key="3">
    <source>
        <dbReference type="Proteomes" id="UP000516437"/>
    </source>
</evidence>
<name>A0A6A1VNB3_9ROSI</name>
<organism evidence="2 3">
    <name type="scientific">Morella rubra</name>
    <name type="common">Chinese bayberry</name>
    <dbReference type="NCBI Taxonomy" id="262757"/>
    <lineage>
        <taxon>Eukaryota</taxon>
        <taxon>Viridiplantae</taxon>
        <taxon>Streptophyta</taxon>
        <taxon>Embryophyta</taxon>
        <taxon>Tracheophyta</taxon>
        <taxon>Spermatophyta</taxon>
        <taxon>Magnoliopsida</taxon>
        <taxon>eudicotyledons</taxon>
        <taxon>Gunneridae</taxon>
        <taxon>Pentapetalae</taxon>
        <taxon>rosids</taxon>
        <taxon>fabids</taxon>
        <taxon>Fagales</taxon>
        <taxon>Myricaceae</taxon>
        <taxon>Morella</taxon>
    </lineage>
</organism>
<proteinExistence type="predicted"/>
<protein>
    <submittedName>
        <fullName evidence="2">Uncharacterized protein</fullName>
    </submittedName>
</protein>
<dbReference type="Proteomes" id="UP000516437">
    <property type="component" value="Chromosome 5"/>
</dbReference>
<accession>A0A6A1VNB3</accession>
<reference evidence="2 3" key="1">
    <citation type="journal article" date="2019" name="Plant Biotechnol. J.">
        <title>The red bayberry genome and genetic basis of sex determination.</title>
        <authorList>
            <person name="Jia H.M."/>
            <person name="Jia H.J."/>
            <person name="Cai Q.L."/>
            <person name="Wang Y."/>
            <person name="Zhao H.B."/>
            <person name="Yang W.F."/>
            <person name="Wang G.Y."/>
            <person name="Li Y.H."/>
            <person name="Zhan D.L."/>
            <person name="Shen Y.T."/>
            <person name="Niu Q.F."/>
            <person name="Chang L."/>
            <person name="Qiu J."/>
            <person name="Zhao L."/>
            <person name="Xie H.B."/>
            <person name="Fu W.Y."/>
            <person name="Jin J."/>
            <person name="Li X.W."/>
            <person name="Jiao Y."/>
            <person name="Zhou C.C."/>
            <person name="Tu T."/>
            <person name="Chai C.Y."/>
            <person name="Gao J.L."/>
            <person name="Fan L.J."/>
            <person name="van de Weg E."/>
            <person name="Wang J.Y."/>
            <person name="Gao Z.S."/>
        </authorList>
    </citation>
    <scope>NUCLEOTIDE SEQUENCE [LARGE SCALE GENOMIC DNA]</scope>
    <source>
        <tissue evidence="2">Leaves</tissue>
    </source>
</reference>
<evidence type="ECO:0000256" key="1">
    <source>
        <dbReference type="SAM" id="MobiDB-lite"/>
    </source>
</evidence>
<feature type="region of interest" description="Disordered" evidence="1">
    <location>
        <begin position="144"/>
        <end position="173"/>
    </location>
</feature>
<comment type="caution">
    <text evidence="2">The sequence shown here is derived from an EMBL/GenBank/DDBJ whole genome shotgun (WGS) entry which is preliminary data.</text>
</comment>
<dbReference type="OrthoDB" id="1564766at2759"/>
<feature type="compositionally biased region" description="Polar residues" evidence="1">
    <location>
        <begin position="145"/>
        <end position="154"/>
    </location>
</feature>
<gene>
    <name evidence="2" type="ORF">CJ030_MR5G003794</name>
</gene>
<sequence>MSRLIIVQRDIKLVDFYDLTFEGRTLPEVVEEIGWLPLIHRIGYASRNLVREFYCVILQATDIEEPSMELTVRNVPIVFSPDELARFLGYERDLAAFPNLPMSEEGRPTKAEVFQTMLGDDTTILDRAYMDDVMPVGGKRLRCDSSVQTESNPGTLAVSGPSLRDRNELPSPTTASPYAWDCITQGSHGGKLIVHIPNGRTGGDDKASSMLSSHIGALVRQHVPFETKKNLESDEISPALLYKKTHTNKDGMWTSEDARENFEKMEALQLQHESEGKSYTEVEIFLRYWGRKWVTCGLGRSVRSVGSSSSATFVDLSRKIGGGQIRD</sequence>
<keyword evidence="3" id="KW-1185">Reference proteome</keyword>
<dbReference type="AlphaFoldDB" id="A0A6A1VNB3"/>
<evidence type="ECO:0000313" key="2">
    <source>
        <dbReference type="EMBL" id="KAB1212440.1"/>
    </source>
</evidence>